<proteinExistence type="predicted"/>
<evidence type="ECO:0000313" key="1">
    <source>
        <dbReference type="EMBL" id="KPW95032.1"/>
    </source>
</evidence>
<organism evidence="1 2">
    <name type="scientific">Pseudomonas syringae pv. castaneae</name>
    <dbReference type="NCBI Taxonomy" id="264450"/>
    <lineage>
        <taxon>Bacteria</taxon>
        <taxon>Pseudomonadati</taxon>
        <taxon>Pseudomonadota</taxon>
        <taxon>Gammaproteobacteria</taxon>
        <taxon>Pseudomonadales</taxon>
        <taxon>Pseudomonadaceae</taxon>
        <taxon>Pseudomonas</taxon>
        <taxon>Pseudomonas syringae</taxon>
    </lineage>
</organism>
<comment type="caution">
    <text evidence="1">The sequence shown here is derived from an EMBL/GenBank/DDBJ whole genome shotgun (WGS) entry which is preliminary data.</text>
</comment>
<gene>
    <name evidence="1" type="ORF">ALO79_05145</name>
</gene>
<reference evidence="1 2" key="1">
    <citation type="submission" date="2015-09" db="EMBL/GenBank/DDBJ databases">
        <title>Genome announcement of multiple Pseudomonas syringae strains.</title>
        <authorList>
            <person name="Thakur S."/>
            <person name="Wang P.W."/>
            <person name="Gong Y."/>
            <person name="Weir B.S."/>
            <person name="Guttman D.S."/>
        </authorList>
    </citation>
    <scope>NUCLEOTIDE SEQUENCE [LARGE SCALE GENOMIC DNA]</scope>
    <source>
        <strain evidence="1 2">ICMP9419</strain>
    </source>
</reference>
<evidence type="ECO:0000313" key="2">
    <source>
        <dbReference type="Proteomes" id="UP000050381"/>
    </source>
</evidence>
<dbReference type="PATRIC" id="fig|264450.4.peg.6074"/>
<name>A0A0P9P907_PSESX</name>
<dbReference type="Proteomes" id="UP000050381">
    <property type="component" value="Unassembled WGS sequence"/>
</dbReference>
<dbReference type="EMBL" id="LJQD01000281">
    <property type="protein sequence ID" value="KPW95032.1"/>
    <property type="molecule type" value="Genomic_DNA"/>
</dbReference>
<sequence length="190" mass="21372">MYKLIRVDEATSGFFGLKMPLYSVLYSCWETERLLETAGLVELARRTLNITSSVWLNRKTCRSRLGYDVSTLRLDQVKVRCAEHLRCFDSMDTNLTVLQITSASPIFLQLQHSLKDEVDVGSEALLFLFISKNSPDSDMRTNWLRAGFLAQQLSIIAADEGFGSFTSHGYEAPEGKAGETGTIEYVLWIG</sequence>
<dbReference type="RefSeq" id="WP_057432278.1">
    <property type="nucleotide sequence ID" value="NZ_LIIH01000092.1"/>
</dbReference>
<accession>A0A0P9P907</accession>
<dbReference type="AlphaFoldDB" id="A0A0P9P907"/>
<protein>
    <submittedName>
        <fullName evidence="1">Uncharacterized protein</fullName>
    </submittedName>
</protein>